<dbReference type="NCBIfam" id="NF003806">
    <property type="entry name" value="PRK05395.1-3"/>
    <property type="match status" value="1"/>
</dbReference>
<comment type="function">
    <text evidence="2 8">Catalyzes a trans-dehydration via an enolate intermediate.</text>
</comment>
<dbReference type="NCBIfam" id="TIGR01088">
    <property type="entry name" value="aroQ"/>
    <property type="match status" value="1"/>
</dbReference>
<keyword evidence="7 8" id="KW-0456">Lyase</keyword>
<gene>
    <name evidence="8 9" type="primary">aroQ</name>
    <name evidence="9" type="ORF">MSZNOR_1346</name>
</gene>
<organism evidence="9 10">
    <name type="scientific">Methylocaldum szegediense</name>
    <dbReference type="NCBI Taxonomy" id="73780"/>
    <lineage>
        <taxon>Bacteria</taxon>
        <taxon>Pseudomonadati</taxon>
        <taxon>Pseudomonadota</taxon>
        <taxon>Gammaproteobacteria</taxon>
        <taxon>Methylococcales</taxon>
        <taxon>Methylococcaceae</taxon>
        <taxon>Methylocaldum</taxon>
    </lineage>
</organism>
<dbReference type="Gene3D" id="3.40.50.9100">
    <property type="entry name" value="Dehydroquinase, class II"/>
    <property type="match status" value="1"/>
</dbReference>
<evidence type="ECO:0000256" key="1">
    <source>
        <dbReference type="ARBA" id="ARBA00001864"/>
    </source>
</evidence>
<keyword evidence="8" id="KW-0028">Amino-acid biosynthesis</keyword>
<feature type="binding site" evidence="8">
    <location>
        <begin position="125"/>
        <end position="126"/>
    </location>
    <ligand>
        <name>substrate</name>
    </ligand>
</feature>
<keyword evidence="10" id="KW-1185">Reference proteome</keyword>
<feature type="active site" description="Proton acceptor" evidence="8">
    <location>
        <position position="46"/>
    </location>
</feature>
<feature type="binding site" evidence="8">
    <location>
        <position position="135"/>
    </location>
    <ligand>
        <name>substrate</name>
    </ligand>
</feature>
<evidence type="ECO:0000256" key="2">
    <source>
        <dbReference type="ARBA" id="ARBA00003924"/>
    </source>
</evidence>
<dbReference type="HAMAP" id="MF_00169">
    <property type="entry name" value="AroQ"/>
    <property type="match status" value="1"/>
</dbReference>
<dbReference type="NCBIfam" id="NF003804">
    <property type="entry name" value="PRK05395.1-1"/>
    <property type="match status" value="1"/>
</dbReference>
<feature type="active site" description="Proton donor" evidence="8">
    <location>
        <position position="124"/>
    </location>
</feature>
<sequence>MGFGKIAAAFRLLRHRKQVRPLNMANILVLNGPNLNLLGVREPGLYGSQSLGDIESALDAKARALGCHLDFFQSNAEHELIGRIHQAFRESVDFILINPGAFTHTSIALRDAFLATRIPFIEVHLSNIHAREPFRKHSYLSDIAKGVICGFGGLGYELALNAALKILEAG</sequence>
<comment type="similarity">
    <text evidence="4 8">Belongs to the type-II 3-dehydroquinase family.</text>
</comment>
<proteinExistence type="inferred from homology"/>
<protein>
    <recommendedName>
        <fullName evidence="6 8">3-dehydroquinate dehydratase</fullName>
        <shortName evidence="8">3-dehydroquinase</shortName>
        <ecNumber evidence="6 8">4.2.1.10</ecNumber>
    </recommendedName>
    <alternativeName>
        <fullName evidence="8">Type II DHQase</fullName>
    </alternativeName>
</protein>
<dbReference type="GO" id="GO:0003855">
    <property type="term" value="F:3-dehydroquinate dehydratase activity"/>
    <property type="evidence" value="ECO:0007669"/>
    <property type="project" value="UniProtKB-EC"/>
</dbReference>
<comment type="pathway">
    <text evidence="3 8">Metabolic intermediate biosynthesis; chorismate biosynthesis; chorismate from D-erythrose 4-phosphate and phosphoenolpyruvate: step 3/7.</text>
</comment>
<evidence type="ECO:0000256" key="4">
    <source>
        <dbReference type="ARBA" id="ARBA00011037"/>
    </source>
</evidence>
<evidence type="ECO:0000256" key="6">
    <source>
        <dbReference type="ARBA" id="ARBA00012060"/>
    </source>
</evidence>
<dbReference type="CDD" id="cd00466">
    <property type="entry name" value="DHQase_II"/>
    <property type="match status" value="1"/>
</dbReference>
<dbReference type="PROSITE" id="PS01029">
    <property type="entry name" value="DEHYDROQUINASE_II"/>
    <property type="match status" value="1"/>
</dbReference>
<dbReference type="InterPro" id="IPR036441">
    <property type="entry name" value="DHquinase_II_sf"/>
</dbReference>
<evidence type="ECO:0000313" key="10">
    <source>
        <dbReference type="Proteomes" id="UP001162030"/>
    </source>
</evidence>
<evidence type="ECO:0000256" key="8">
    <source>
        <dbReference type="HAMAP-Rule" id="MF_00169"/>
    </source>
</evidence>
<evidence type="ECO:0000256" key="5">
    <source>
        <dbReference type="ARBA" id="ARBA00011193"/>
    </source>
</evidence>
<dbReference type="PANTHER" id="PTHR21272:SF3">
    <property type="entry name" value="CATABOLIC 3-DEHYDROQUINASE"/>
    <property type="match status" value="1"/>
</dbReference>
<evidence type="ECO:0000313" key="9">
    <source>
        <dbReference type="EMBL" id="CAI8787838.1"/>
    </source>
</evidence>
<dbReference type="PANTHER" id="PTHR21272">
    <property type="entry name" value="CATABOLIC 3-DEHYDROQUINASE"/>
    <property type="match status" value="1"/>
</dbReference>
<dbReference type="NCBIfam" id="NF003805">
    <property type="entry name" value="PRK05395.1-2"/>
    <property type="match status" value="1"/>
</dbReference>
<feature type="binding site" evidence="8">
    <location>
        <position position="111"/>
    </location>
    <ligand>
        <name>substrate</name>
    </ligand>
</feature>
<evidence type="ECO:0000256" key="7">
    <source>
        <dbReference type="ARBA" id="ARBA00023239"/>
    </source>
</evidence>
<dbReference type="InterPro" id="IPR001874">
    <property type="entry name" value="DHquinase_II"/>
</dbReference>
<dbReference type="InterPro" id="IPR018509">
    <property type="entry name" value="DHquinase_II_CS"/>
</dbReference>
<dbReference type="SUPFAM" id="SSF52304">
    <property type="entry name" value="Type II 3-dehydroquinate dehydratase"/>
    <property type="match status" value="1"/>
</dbReference>
<feature type="site" description="Transition state stabilizer" evidence="8">
    <location>
        <position position="41"/>
    </location>
</feature>
<feature type="binding site" evidence="8">
    <location>
        <position position="98"/>
    </location>
    <ligand>
        <name>substrate</name>
    </ligand>
</feature>
<comment type="subunit">
    <text evidence="5 8">Homododecamer.</text>
</comment>
<dbReference type="EMBL" id="OX458333">
    <property type="protein sequence ID" value="CAI8787838.1"/>
    <property type="molecule type" value="Genomic_DNA"/>
</dbReference>
<feature type="binding site" evidence="8">
    <location>
        <position position="104"/>
    </location>
    <ligand>
        <name>substrate</name>
    </ligand>
</feature>
<evidence type="ECO:0000256" key="3">
    <source>
        <dbReference type="ARBA" id="ARBA00004902"/>
    </source>
</evidence>
<dbReference type="EC" id="4.2.1.10" evidence="6 8"/>
<accession>A0ABN8X006</accession>
<comment type="catalytic activity">
    <reaction evidence="1 8">
        <text>3-dehydroquinate = 3-dehydroshikimate + H2O</text>
        <dbReference type="Rhea" id="RHEA:21096"/>
        <dbReference type="ChEBI" id="CHEBI:15377"/>
        <dbReference type="ChEBI" id="CHEBI:16630"/>
        <dbReference type="ChEBI" id="CHEBI:32364"/>
        <dbReference type="EC" id="4.2.1.10"/>
    </reaction>
</comment>
<dbReference type="Proteomes" id="UP001162030">
    <property type="component" value="Chromosome"/>
</dbReference>
<dbReference type="NCBIfam" id="NF003807">
    <property type="entry name" value="PRK05395.1-4"/>
    <property type="match status" value="1"/>
</dbReference>
<reference evidence="9 10" key="1">
    <citation type="submission" date="2023-03" db="EMBL/GenBank/DDBJ databases">
        <authorList>
            <person name="Pearce D."/>
        </authorList>
    </citation>
    <scope>NUCLEOTIDE SEQUENCE [LARGE SCALE GENOMIC DNA]</scope>
    <source>
        <strain evidence="9">Msz</strain>
    </source>
</reference>
<name>A0ABN8X006_9GAMM</name>
<dbReference type="Pfam" id="PF01220">
    <property type="entry name" value="DHquinase_II"/>
    <property type="match status" value="1"/>
</dbReference>
<dbReference type="PIRSF" id="PIRSF001399">
    <property type="entry name" value="DHquinase_II"/>
    <property type="match status" value="1"/>
</dbReference>
<keyword evidence="8" id="KW-0057">Aromatic amino acid biosynthesis</keyword>